<dbReference type="GO" id="GO:0008270">
    <property type="term" value="F:zinc ion binding"/>
    <property type="evidence" value="ECO:0007669"/>
    <property type="project" value="InterPro"/>
</dbReference>
<sequence>MNGGQLAWVLEKPGTPSGGQPKSLYNETGARRRRAHQKSRNGCVHCKQRRIKCDETRPSCGQCAERRWSCNYPSEDTPPAKRRKVSTPPTRPATSPAAVMIKEAPPTPPESLSDSVPLSREAKNVQILAFMDRAPIPRQLPGERHPYRPEDALELFEHFETESRYFVGSPVCQAIIQKHGFGLATQARYMMHAILAISAKHLSFLYPDVEKYSIAATLHYTRALQDYSSQLVYDIEHGNASALIATSGLLAKLSFINTPILTADTPLAGNSTPAWIKSTQGVKTVFMTPKLRKDLEAGIMAPVMRAYGTPSTAAGLKVDDTESSEGAYRMKLLRQLCDTGNHTPASPNPYAPVLAKLEPLMLRNPTHDMIDDFMAFIATMEPSFLSLLEQSEARALLILACWCTRISLIDQWWICPSARIECRRICEHLGGHMDPLVQELLKVPAQFSGYSSPAGSGVARSIEPHDSAGRGAASGHGLIFDSQVDTLVERLHVQYQASTGAAADAGRE</sequence>
<dbReference type="PANTHER" id="PTHR47657">
    <property type="entry name" value="STEROL REGULATORY ELEMENT-BINDING PROTEIN ECM22"/>
    <property type="match status" value="1"/>
</dbReference>
<dbReference type="InterPro" id="IPR052400">
    <property type="entry name" value="Zn2-C6_fungal_TF"/>
</dbReference>
<dbReference type="SMART" id="SM00066">
    <property type="entry name" value="GAL4"/>
    <property type="match status" value="1"/>
</dbReference>
<protein>
    <submittedName>
        <fullName evidence="4">GAL4-like Zn(II)2Cys6 (Or C6 zinc) binuclear cluster DNA-binding domain</fullName>
    </submittedName>
</protein>
<feature type="region of interest" description="Disordered" evidence="2">
    <location>
        <begin position="72"/>
        <end position="116"/>
    </location>
</feature>
<reference evidence="4 5" key="1">
    <citation type="journal article" date="2018" name="IMA Fungus">
        <title>IMA Genome-F 10: Nine draft genome sequences of Claviceps purpurea s.lat., including C. arundinis, C. humidiphila, and C. cf. spartinae, pseudomolecules for the pitch canker pathogen Fusarium circinatum, draft genome of Davidsoniella eucalypti, Grosmannia galeiformis, Quambalaria eucalypti, and Teratosphaeria destructans.</title>
        <authorList>
            <person name="Wingfield B.D."/>
            <person name="Liu M."/>
            <person name="Nguyen H.D."/>
            <person name="Lane F.A."/>
            <person name="Morgan S.W."/>
            <person name="De Vos L."/>
            <person name="Wilken P.M."/>
            <person name="Duong T.A."/>
            <person name="Aylward J."/>
            <person name="Coetzee M.P."/>
            <person name="Dadej K."/>
            <person name="De Beer Z.W."/>
            <person name="Findlay W."/>
            <person name="Havenga M."/>
            <person name="Kolarik M."/>
            <person name="Menzies J.G."/>
            <person name="Naidoo K."/>
            <person name="Pochopski O."/>
            <person name="Shoukouhi P."/>
            <person name="Santana Q.C."/>
            <person name="Seifert K.A."/>
            <person name="Soal N."/>
            <person name="Steenkamp E.T."/>
            <person name="Tatham C.T."/>
            <person name="van der Nest M.A."/>
            <person name="Wingfield M.J."/>
        </authorList>
    </citation>
    <scope>NUCLEOTIDE SEQUENCE [LARGE SCALE GENOMIC DNA]</scope>
    <source>
        <strain evidence="4">CMW44962</strain>
    </source>
</reference>
<comment type="caution">
    <text evidence="4">The sequence shown here is derived from an EMBL/GenBank/DDBJ whole genome shotgun (WGS) entry which is preliminary data.</text>
</comment>
<dbReference type="SUPFAM" id="SSF57701">
    <property type="entry name" value="Zn2/Cys6 DNA-binding domain"/>
    <property type="match status" value="1"/>
</dbReference>
<dbReference type="InterPro" id="IPR001138">
    <property type="entry name" value="Zn2Cys6_DnaBD"/>
</dbReference>
<keyword evidence="5" id="KW-1185">Reference proteome</keyword>
<reference evidence="4 5" key="2">
    <citation type="journal article" date="2021" name="Curr. Genet.">
        <title>Genetic response to nitrogen starvation in the aggressive Eucalyptus foliar pathogen Teratosphaeria destructans.</title>
        <authorList>
            <person name="Havenga M."/>
            <person name="Wingfield B.D."/>
            <person name="Wingfield M.J."/>
            <person name="Dreyer L.L."/>
            <person name="Roets F."/>
            <person name="Aylward J."/>
        </authorList>
    </citation>
    <scope>NUCLEOTIDE SEQUENCE [LARGE SCALE GENOMIC DNA]</scope>
    <source>
        <strain evidence="4">CMW44962</strain>
    </source>
</reference>
<dbReference type="PROSITE" id="PS00463">
    <property type="entry name" value="ZN2_CY6_FUNGAL_1"/>
    <property type="match status" value="1"/>
</dbReference>
<keyword evidence="1" id="KW-0539">Nucleus</keyword>
<dbReference type="OrthoDB" id="416217at2759"/>
<dbReference type="Proteomes" id="UP001138500">
    <property type="component" value="Unassembled WGS sequence"/>
</dbReference>
<name>A0A9W7W0X4_9PEZI</name>
<dbReference type="PANTHER" id="PTHR47657:SF11">
    <property type="entry name" value="FINGER DOMAIN PROTEIN, PUTATIVE (AFU_ORTHOLOGUE AFUA_1G01650)-RELATED"/>
    <property type="match status" value="1"/>
</dbReference>
<feature type="region of interest" description="Disordered" evidence="2">
    <location>
        <begin position="1"/>
        <end position="41"/>
    </location>
</feature>
<dbReference type="Gene3D" id="4.10.240.10">
    <property type="entry name" value="Zn(2)-C6 fungal-type DNA-binding domain"/>
    <property type="match status" value="1"/>
</dbReference>
<dbReference type="CDD" id="cd00067">
    <property type="entry name" value="GAL4"/>
    <property type="match status" value="1"/>
</dbReference>
<accession>A0A9W7W0X4</accession>
<feature type="domain" description="Zn(2)-C6 fungal-type" evidence="3">
    <location>
        <begin position="42"/>
        <end position="72"/>
    </location>
</feature>
<dbReference type="GO" id="GO:0000981">
    <property type="term" value="F:DNA-binding transcription factor activity, RNA polymerase II-specific"/>
    <property type="evidence" value="ECO:0007669"/>
    <property type="project" value="InterPro"/>
</dbReference>
<proteinExistence type="predicted"/>
<evidence type="ECO:0000259" key="3">
    <source>
        <dbReference type="PROSITE" id="PS50048"/>
    </source>
</evidence>
<dbReference type="PROSITE" id="PS50048">
    <property type="entry name" value="ZN2_CY6_FUNGAL_2"/>
    <property type="match status" value="1"/>
</dbReference>
<evidence type="ECO:0000256" key="1">
    <source>
        <dbReference type="ARBA" id="ARBA00023242"/>
    </source>
</evidence>
<dbReference type="Pfam" id="PF00172">
    <property type="entry name" value="Zn_clus"/>
    <property type="match status" value="1"/>
</dbReference>
<gene>
    <name evidence="4" type="ORF">Tdes44962_MAKER03621</name>
</gene>
<evidence type="ECO:0000256" key="2">
    <source>
        <dbReference type="SAM" id="MobiDB-lite"/>
    </source>
</evidence>
<evidence type="ECO:0000313" key="4">
    <source>
        <dbReference type="EMBL" id="KAH9826237.1"/>
    </source>
</evidence>
<dbReference type="InterPro" id="IPR036864">
    <property type="entry name" value="Zn2-C6_fun-type_DNA-bd_sf"/>
</dbReference>
<organism evidence="4 5">
    <name type="scientific">Teratosphaeria destructans</name>
    <dbReference type="NCBI Taxonomy" id="418781"/>
    <lineage>
        <taxon>Eukaryota</taxon>
        <taxon>Fungi</taxon>
        <taxon>Dikarya</taxon>
        <taxon>Ascomycota</taxon>
        <taxon>Pezizomycotina</taxon>
        <taxon>Dothideomycetes</taxon>
        <taxon>Dothideomycetidae</taxon>
        <taxon>Mycosphaerellales</taxon>
        <taxon>Teratosphaeriaceae</taxon>
        <taxon>Teratosphaeria</taxon>
    </lineage>
</organism>
<feature type="compositionally biased region" description="Low complexity" evidence="2">
    <location>
        <begin position="86"/>
        <end position="98"/>
    </location>
</feature>
<dbReference type="EMBL" id="RIBY02002012">
    <property type="protein sequence ID" value="KAH9826237.1"/>
    <property type="molecule type" value="Genomic_DNA"/>
</dbReference>
<dbReference type="AlphaFoldDB" id="A0A9W7W0X4"/>
<dbReference type="GO" id="GO:0003677">
    <property type="term" value="F:DNA binding"/>
    <property type="evidence" value="ECO:0007669"/>
    <property type="project" value="UniProtKB-KW"/>
</dbReference>
<evidence type="ECO:0000313" key="5">
    <source>
        <dbReference type="Proteomes" id="UP001138500"/>
    </source>
</evidence>